<keyword evidence="2" id="KW-1133">Transmembrane helix</keyword>
<feature type="domain" description="RCK N-terminal" evidence="3">
    <location>
        <begin position="121"/>
        <end position="254"/>
    </location>
</feature>
<gene>
    <name evidence="4" type="ORF">ENK44_10650</name>
</gene>
<feature type="transmembrane region" description="Helical" evidence="2">
    <location>
        <begin position="52"/>
        <end position="68"/>
    </location>
</feature>
<dbReference type="GO" id="GO:0005886">
    <property type="term" value="C:plasma membrane"/>
    <property type="evidence" value="ECO:0007669"/>
    <property type="project" value="UniProtKB-SubCell"/>
</dbReference>
<evidence type="ECO:0000259" key="3">
    <source>
        <dbReference type="PROSITE" id="PS51201"/>
    </source>
</evidence>
<dbReference type="EMBL" id="DRQG01000099">
    <property type="protein sequence ID" value="HGY56154.1"/>
    <property type="molecule type" value="Genomic_DNA"/>
</dbReference>
<keyword evidence="2" id="KW-0472">Membrane</keyword>
<accession>A0A7V4U3G5</accession>
<dbReference type="AlphaFoldDB" id="A0A7V4U3G5"/>
<name>A0A7V4U3G5_CALAY</name>
<dbReference type="GO" id="GO:0006813">
    <property type="term" value="P:potassium ion transport"/>
    <property type="evidence" value="ECO:0007669"/>
    <property type="project" value="InterPro"/>
</dbReference>
<dbReference type="InterPro" id="IPR036291">
    <property type="entry name" value="NAD(P)-bd_dom_sf"/>
</dbReference>
<dbReference type="Gene3D" id="1.20.5.110">
    <property type="match status" value="1"/>
</dbReference>
<keyword evidence="2" id="KW-0812">Transmembrane</keyword>
<dbReference type="PANTHER" id="PTHR43833">
    <property type="entry name" value="POTASSIUM CHANNEL PROTEIN 2-RELATED-RELATED"/>
    <property type="match status" value="1"/>
</dbReference>
<comment type="caution">
    <text evidence="4">The sequence shown here is derived from an EMBL/GenBank/DDBJ whole genome shotgun (WGS) entry which is preliminary data.</text>
</comment>
<dbReference type="InterPro" id="IPR050721">
    <property type="entry name" value="Trk_Ktr_HKT_K-transport"/>
</dbReference>
<evidence type="ECO:0000256" key="1">
    <source>
        <dbReference type="ARBA" id="ARBA00004651"/>
    </source>
</evidence>
<dbReference type="Gene3D" id="1.10.287.70">
    <property type="match status" value="1"/>
</dbReference>
<feature type="transmembrane region" description="Helical" evidence="2">
    <location>
        <begin position="20"/>
        <end position="40"/>
    </location>
</feature>
<proteinExistence type="predicted"/>
<sequence length="391" mass="43983">METIYKDFKQKLFQWLEHPTIRALIILFSITLTASVLVAVFESHHNDQFQTFWDSVWWVLVTITTVGYGDKVPLTPAGKILGVLVMMVGIAALSVVTATLSSVLVTRKIREGKGLQELKLKDHIVLCGWNEQAQEILSTFEQKGHTRDAIVLINQLAEEAVADIQARYPTLKLKFVRGDFTREGILNRANVQNAKAAIIVPDESLQGKKSGDERTILATLSLKTLNPKIKVYAHINDRENLPHLKKAHADEVLVKDAYSGYLLANYVASPGVPQFILQMFDASSGYTIQQRPVPAELVGQSYGDLKEYYQSRFEGILLGLGTMTEPFSLTDLMSEDSSSYLDEFIMRKFQEAGRGMDGNEQVRIRVNPKPDTPLTKNDFYLSIESQKNEER</sequence>
<dbReference type="InterPro" id="IPR013099">
    <property type="entry name" value="K_chnl_dom"/>
</dbReference>
<dbReference type="PRINTS" id="PR00169">
    <property type="entry name" value="KCHANNEL"/>
</dbReference>
<evidence type="ECO:0000313" key="4">
    <source>
        <dbReference type="EMBL" id="HGY56154.1"/>
    </source>
</evidence>
<dbReference type="Pfam" id="PF07885">
    <property type="entry name" value="Ion_trans_2"/>
    <property type="match status" value="1"/>
</dbReference>
<organism evidence="4">
    <name type="scientific">Caldithrix abyssi</name>
    <dbReference type="NCBI Taxonomy" id="187145"/>
    <lineage>
        <taxon>Bacteria</taxon>
        <taxon>Pseudomonadati</taxon>
        <taxon>Calditrichota</taxon>
        <taxon>Calditrichia</taxon>
        <taxon>Calditrichales</taxon>
        <taxon>Calditrichaceae</taxon>
        <taxon>Caldithrix</taxon>
    </lineage>
</organism>
<dbReference type="SUPFAM" id="SSF51735">
    <property type="entry name" value="NAD(P)-binding Rossmann-fold domains"/>
    <property type="match status" value="1"/>
</dbReference>
<dbReference type="SUPFAM" id="SSF81324">
    <property type="entry name" value="Voltage-gated potassium channels"/>
    <property type="match status" value="1"/>
</dbReference>
<feature type="transmembrane region" description="Helical" evidence="2">
    <location>
        <begin position="80"/>
        <end position="105"/>
    </location>
</feature>
<dbReference type="Gene3D" id="3.40.50.720">
    <property type="entry name" value="NAD(P)-binding Rossmann-like Domain"/>
    <property type="match status" value="1"/>
</dbReference>
<evidence type="ECO:0000256" key="2">
    <source>
        <dbReference type="SAM" id="Phobius"/>
    </source>
</evidence>
<dbReference type="Pfam" id="PF02254">
    <property type="entry name" value="TrkA_N"/>
    <property type="match status" value="1"/>
</dbReference>
<dbReference type="Proteomes" id="UP000885779">
    <property type="component" value="Unassembled WGS sequence"/>
</dbReference>
<protein>
    <recommendedName>
        <fullName evidence="3">RCK N-terminal domain-containing protein</fullName>
    </recommendedName>
</protein>
<dbReference type="PANTHER" id="PTHR43833:SF9">
    <property type="entry name" value="POTASSIUM CHANNEL PROTEIN YUGO-RELATED"/>
    <property type="match status" value="1"/>
</dbReference>
<dbReference type="PROSITE" id="PS51201">
    <property type="entry name" value="RCK_N"/>
    <property type="match status" value="1"/>
</dbReference>
<comment type="subcellular location">
    <subcellularLocation>
        <location evidence="1">Cell membrane</location>
        <topology evidence="1">Multi-pass membrane protein</topology>
    </subcellularLocation>
</comment>
<dbReference type="InterPro" id="IPR003148">
    <property type="entry name" value="RCK_N"/>
</dbReference>
<reference evidence="4" key="1">
    <citation type="journal article" date="2020" name="mSystems">
        <title>Genome- and Community-Level Interaction Insights into Carbon Utilization and Element Cycling Functions of Hydrothermarchaeota in Hydrothermal Sediment.</title>
        <authorList>
            <person name="Zhou Z."/>
            <person name="Liu Y."/>
            <person name="Xu W."/>
            <person name="Pan J."/>
            <person name="Luo Z.H."/>
            <person name="Li M."/>
        </authorList>
    </citation>
    <scope>NUCLEOTIDE SEQUENCE [LARGE SCALE GENOMIC DNA]</scope>
    <source>
        <strain evidence="4">HyVt-577</strain>
    </source>
</reference>